<keyword evidence="1" id="KW-0472">Membrane</keyword>
<name>A0A4Y8WBY6_9VIBR</name>
<dbReference type="Proteomes" id="UP000297753">
    <property type="component" value="Unassembled WGS sequence"/>
</dbReference>
<accession>A0A4Y8WBY6</accession>
<evidence type="ECO:0000313" key="2">
    <source>
        <dbReference type="EMBL" id="TFH90449.1"/>
    </source>
</evidence>
<dbReference type="InterPro" id="IPR045584">
    <property type="entry name" value="Pilin-like"/>
</dbReference>
<dbReference type="Gene3D" id="3.30.700.10">
    <property type="entry name" value="Glycoprotein, Type 4 Pilin"/>
    <property type="match status" value="1"/>
</dbReference>
<reference evidence="2 3" key="1">
    <citation type="submission" date="2019-01" db="EMBL/GenBank/DDBJ databases">
        <title>Vibrio BEI176 sp. nov, a marine bacterium isolated from China: eastern marignal seas.</title>
        <authorList>
            <person name="Li B."/>
        </authorList>
    </citation>
    <scope>NUCLEOTIDE SEQUENCE [LARGE SCALE GENOMIC DNA]</scope>
    <source>
        <strain evidence="2 3">BEI176</strain>
    </source>
</reference>
<dbReference type="SUPFAM" id="SSF54523">
    <property type="entry name" value="Pili subunits"/>
    <property type="match status" value="1"/>
</dbReference>
<protein>
    <submittedName>
        <fullName evidence="2">Prepilin-type N-terminal cleavage/methylation domain-containing protein</fullName>
    </submittedName>
</protein>
<dbReference type="NCBIfam" id="TIGR02532">
    <property type="entry name" value="IV_pilin_GFxxxE"/>
    <property type="match status" value="1"/>
</dbReference>
<dbReference type="Pfam" id="PF07963">
    <property type="entry name" value="N_methyl"/>
    <property type="match status" value="1"/>
</dbReference>
<dbReference type="InterPro" id="IPR012902">
    <property type="entry name" value="N_methyl_site"/>
</dbReference>
<dbReference type="EMBL" id="SATR01000028">
    <property type="protein sequence ID" value="TFH90449.1"/>
    <property type="molecule type" value="Genomic_DNA"/>
</dbReference>
<keyword evidence="1" id="KW-1133">Transmembrane helix</keyword>
<proteinExistence type="predicted"/>
<feature type="transmembrane region" description="Helical" evidence="1">
    <location>
        <begin position="12"/>
        <end position="31"/>
    </location>
</feature>
<comment type="caution">
    <text evidence="2">The sequence shown here is derived from an EMBL/GenBank/DDBJ whole genome shotgun (WGS) entry which is preliminary data.</text>
</comment>
<keyword evidence="1" id="KW-0812">Transmembrane</keyword>
<organism evidence="2 3">
    <name type="scientific">Vibrio ouci</name>
    <dbReference type="NCBI Taxonomy" id="2499078"/>
    <lineage>
        <taxon>Bacteria</taxon>
        <taxon>Pseudomonadati</taxon>
        <taxon>Pseudomonadota</taxon>
        <taxon>Gammaproteobacteria</taxon>
        <taxon>Vibrionales</taxon>
        <taxon>Vibrionaceae</taxon>
        <taxon>Vibrio</taxon>
    </lineage>
</organism>
<dbReference type="RefSeq" id="WP_134836508.1">
    <property type="nucleotide sequence ID" value="NZ_SATR01000028.1"/>
</dbReference>
<dbReference type="OrthoDB" id="5874092at2"/>
<dbReference type="AlphaFoldDB" id="A0A4Y8WBY6"/>
<gene>
    <name evidence="2" type="ORF">ELS82_16855</name>
</gene>
<evidence type="ECO:0000313" key="3">
    <source>
        <dbReference type="Proteomes" id="UP000297753"/>
    </source>
</evidence>
<evidence type="ECO:0000256" key="1">
    <source>
        <dbReference type="SAM" id="Phobius"/>
    </source>
</evidence>
<keyword evidence="3" id="KW-1185">Reference proteome</keyword>
<sequence>MNRKAGFTLIELVVVIVILGVLAVVAAPRFLNLQESAREATLEGIAGAMEGVITQVNAKAFIAGLTPSLSNPGNQDDYIIDFGIGTVEVDWATLCPESVGESGDALTMLDFMTLGTTDDLTSAIGNRHTVIGFEHSFSTAELNSTNITTLPAGCYVIYDSFGGRGASGVCPAEGCVCTVRVENTNC</sequence>
<dbReference type="PROSITE" id="PS00409">
    <property type="entry name" value="PROKAR_NTER_METHYL"/>
    <property type="match status" value="1"/>
</dbReference>